<dbReference type="SFLD" id="SFLDS00003">
    <property type="entry name" value="Haloacid_Dehalogenase"/>
    <property type="match status" value="1"/>
</dbReference>
<comment type="caution">
    <text evidence="2">The sequence shown here is derived from an EMBL/GenBank/DDBJ whole genome shotgun (WGS) entry which is preliminary data.</text>
</comment>
<dbReference type="SFLD" id="SFLDG01135">
    <property type="entry name" value="C1.5.6:_HAD__Beta-PGM__Phospha"/>
    <property type="match status" value="1"/>
</dbReference>
<dbReference type="InterPro" id="IPR023214">
    <property type="entry name" value="HAD_sf"/>
</dbReference>
<sequence length="242" mass="25587">MTTDTPAAVLWDMDGTLVDTEPYWMRAETELIEAFGGVWTHEDALGVVGLGLWESARVFQEAGADLDADAIVDYLTNSVQQQLETDGVPWRPGARELLAELRENGVRTALVTMSVKRMADQVAALIGFPAFDVIVTGDSVERPKPFPDAYLAAAEQLGVAASACLAIEDSVPGLASARAAGCSTIGVPHMVPLAASAADVLWPTLEGRTIADLFTVHDRSASDRSAHPGVDRDAASAEGIAR</sequence>
<dbReference type="InterPro" id="IPR023198">
    <property type="entry name" value="PGP-like_dom2"/>
</dbReference>
<accession>A0A4Y9R4V5</accession>
<dbReference type="EMBL" id="SPQZ01000002">
    <property type="protein sequence ID" value="TFV99128.1"/>
    <property type="molecule type" value="Genomic_DNA"/>
</dbReference>
<dbReference type="SUPFAM" id="SSF56784">
    <property type="entry name" value="HAD-like"/>
    <property type="match status" value="1"/>
</dbReference>
<dbReference type="PRINTS" id="PR00413">
    <property type="entry name" value="HADHALOGNASE"/>
</dbReference>
<dbReference type="PANTHER" id="PTHR18901:SF38">
    <property type="entry name" value="PSEUDOURIDINE-5'-PHOSPHATASE"/>
    <property type="match status" value="1"/>
</dbReference>
<evidence type="ECO:0000313" key="3">
    <source>
        <dbReference type="Proteomes" id="UP000298127"/>
    </source>
</evidence>
<evidence type="ECO:0000313" key="2">
    <source>
        <dbReference type="EMBL" id="TFV99128.1"/>
    </source>
</evidence>
<protein>
    <submittedName>
        <fullName evidence="2">HAD family phosphatase</fullName>
    </submittedName>
</protein>
<dbReference type="Gene3D" id="1.10.150.240">
    <property type="entry name" value="Putative phosphatase, domain 2"/>
    <property type="match status" value="1"/>
</dbReference>
<dbReference type="RefSeq" id="WP_135119605.1">
    <property type="nucleotide sequence ID" value="NZ_SPQZ01000002.1"/>
</dbReference>
<gene>
    <name evidence="2" type="ORF">E4M00_06425</name>
</gene>
<dbReference type="SFLD" id="SFLDG01129">
    <property type="entry name" value="C1.5:_HAD__Beta-PGM__Phosphata"/>
    <property type="match status" value="1"/>
</dbReference>
<dbReference type="PANTHER" id="PTHR18901">
    <property type="entry name" value="2-DEOXYGLUCOSE-6-PHOSPHATE PHOSPHATASE 2"/>
    <property type="match status" value="1"/>
</dbReference>
<feature type="region of interest" description="Disordered" evidence="1">
    <location>
        <begin position="221"/>
        <end position="242"/>
    </location>
</feature>
<dbReference type="Gene3D" id="3.40.50.1000">
    <property type="entry name" value="HAD superfamily/HAD-like"/>
    <property type="match status" value="1"/>
</dbReference>
<proteinExistence type="predicted"/>
<dbReference type="InterPro" id="IPR006439">
    <property type="entry name" value="HAD-SF_hydro_IA"/>
</dbReference>
<dbReference type="NCBIfam" id="TIGR01509">
    <property type="entry name" value="HAD-SF-IA-v3"/>
    <property type="match status" value="1"/>
</dbReference>
<evidence type="ECO:0000256" key="1">
    <source>
        <dbReference type="SAM" id="MobiDB-lite"/>
    </source>
</evidence>
<dbReference type="CDD" id="cd07505">
    <property type="entry name" value="HAD_BPGM-like"/>
    <property type="match status" value="1"/>
</dbReference>
<organism evidence="2 3">
    <name type="scientific">Orlajensenia leifsoniae</name>
    <dbReference type="NCBI Taxonomy" id="2561933"/>
    <lineage>
        <taxon>Bacteria</taxon>
        <taxon>Bacillati</taxon>
        <taxon>Actinomycetota</taxon>
        <taxon>Actinomycetes</taxon>
        <taxon>Micrococcales</taxon>
        <taxon>Microbacteriaceae</taxon>
        <taxon>Orlajensenia</taxon>
    </lineage>
</organism>
<dbReference type="InterPro" id="IPR036412">
    <property type="entry name" value="HAD-like_sf"/>
</dbReference>
<dbReference type="AlphaFoldDB" id="A0A4Y9R4V5"/>
<keyword evidence="3" id="KW-1185">Reference proteome</keyword>
<name>A0A4Y9R4V5_9MICO</name>
<dbReference type="Proteomes" id="UP000298127">
    <property type="component" value="Unassembled WGS sequence"/>
</dbReference>
<reference evidence="2 3" key="1">
    <citation type="journal article" date="2018" name="J. Microbiol.">
        <title>Leifsonia flava sp. nov., a novel actinobacterium isolated from the rhizosphere of Aquilegia viridiflora.</title>
        <authorList>
            <person name="Cai Y."/>
            <person name="Tao W.Z."/>
            <person name="Ma Y.J."/>
            <person name="Cheng J."/>
            <person name="Zhang M.Y."/>
            <person name="Zhang Y.X."/>
        </authorList>
    </citation>
    <scope>NUCLEOTIDE SEQUENCE [LARGE SCALE GENOMIC DNA]</scope>
    <source>
        <strain evidence="2 3">SYP-B2174</strain>
    </source>
</reference>
<dbReference type="Pfam" id="PF00702">
    <property type="entry name" value="Hydrolase"/>
    <property type="match status" value="1"/>
</dbReference>